<dbReference type="PANTHER" id="PTHR47219:SF9">
    <property type="entry name" value="GTPASE ACTIVATING PROTEIN AND CENTROSOME-ASSOCIATED, ISOFORM B"/>
    <property type="match status" value="1"/>
</dbReference>
<evidence type="ECO:0000313" key="4">
    <source>
        <dbReference type="EMBL" id="CAE0053706.1"/>
    </source>
</evidence>
<dbReference type="GO" id="GO:0031267">
    <property type="term" value="F:small GTPase binding"/>
    <property type="evidence" value="ECO:0007669"/>
    <property type="project" value="TreeGrafter"/>
</dbReference>
<name>A0A7S2ZXA0_9RHOD</name>
<protein>
    <recommendedName>
        <fullName evidence="3">Rab-GAP TBC domain-containing protein</fullName>
    </recommendedName>
</protein>
<dbReference type="SUPFAM" id="SSF47923">
    <property type="entry name" value="Ypt/Rab-GAP domain of gyp1p"/>
    <property type="match status" value="2"/>
</dbReference>
<organism evidence="4">
    <name type="scientific">Rhodosorus marinus</name>
    <dbReference type="NCBI Taxonomy" id="101924"/>
    <lineage>
        <taxon>Eukaryota</taxon>
        <taxon>Rhodophyta</taxon>
        <taxon>Stylonematophyceae</taxon>
        <taxon>Stylonematales</taxon>
        <taxon>Stylonemataceae</taxon>
        <taxon>Rhodosorus</taxon>
    </lineage>
</organism>
<evidence type="ECO:0000256" key="1">
    <source>
        <dbReference type="SAM" id="Coils"/>
    </source>
</evidence>
<dbReference type="Pfam" id="PF00566">
    <property type="entry name" value="RabGAP-TBC"/>
    <property type="match status" value="1"/>
</dbReference>
<dbReference type="InterPro" id="IPR000195">
    <property type="entry name" value="Rab-GAP-TBC_dom"/>
</dbReference>
<accession>A0A7S2ZXA0</accession>
<dbReference type="PROSITE" id="PS50086">
    <property type="entry name" value="TBC_RABGAP"/>
    <property type="match status" value="1"/>
</dbReference>
<proteinExistence type="predicted"/>
<feature type="compositionally biased region" description="Polar residues" evidence="2">
    <location>
        <begin position="51"/>
        <end position="64"/>
    </location>
</feature>
<dbReference type="SMART" id="SM00164">
    <property type="entry name" value="TBC"/>
    <property type="match status" value="1"/>
</dbReference>
<dbReference type="GO" id="GO:0016192">
    <property type="term" value="P:vesicle-mediated transport"/>
    <property type="evidence" value="ECO:0007669"/>
    <property type="project" value="UniProtKB-ARBA"/>
</dbReference>
<dbReference type="EMBL" id="HBHW01028075">
    <property type="protein sequence ID" value="CAE0053706.1"/>
    <property type="molecule type" value="Transcribed_RNA"/>
</dbReference>
<dbReference type="PANTHER" id="PTHR47219">
    <property type="entry name" value="RAB GTPASE-ACTIVATING PROTEIN 1-LIKE"/>
    <property type="match status" value="1"/>
</dbReference>
<feature type="coiled-coil region" evidence="1">
    <location>
        <begin position="196"/>
        <end position="226"/>
    </location>
</feature>
<gene>
    <name evidence="4" type="ORF">RMAR00112_LOCUS21734</name>
</gene>
<dbReference type="GO" id="GO:0005096">
    <property type="term" value="F:GTPase activator activity"/>
    <property type="evidence" value="ECO:0007669"/>
    <property type="project" value="TreeGrafter"/>
</dbReference>
<dbReference type="FunFam" id="1.10.472.80:FF:000006">
    <property type="entry name" value="TBC1 domain family member 14"/>
    <property type="match status" value="1"/>
</dbReference>
<keyword evidence="1" id="KW-0175">Coiled coil</keyword>
<dbReference type="Gene3D" id="1.10.10.750">
    <property type="entry name" value="Ypt/Rab-GAP domain of gyp1p, domain 1"/>
    <property type="match status" value="1"/>
</dbReference>
<evidence type="ECO:0000259" key="3">
    <source>
        <dbReference type="PROSITE" id="PS50086"/>
    </source>
</evidence>
<evidence type="ECO:0000256" key="2">
    <source>
        <dbReference type="SAM" id="MobiDB-lite"/>
    </source>
</evidence>
<dbReference type="AlphaFoldDB" id="A0A7S2ZXA0"/>
<dbReference type="GO" id="GO:0005773">
    <property type="term" value="C:vacuole"/>
    <property type="evidence" value="ECO:0007669"/>
    <property type="project" value="UniProtKB-ARBA"/>
</dbReference>
<dbReference type="InterPro" id="IPR035969">
    <property type="entry name" value="Rab-GAP_TBC_sf"/>
</dbReference>
<sequence length="473" mass="53578">MAAADGIPPSMAGGFGPGEVQKSDLGLSAEMLDLSTSALEISRLGLEESETLSPSTITFSNCRSASEDEEPSECASEDEKEFSEHHSGYSAVGCDEHGKLKMRRKSSKTLSTKFMRKLGMKSSSSSLATAYGVNDGKFKEQLEDQYAEIWTKELLPNWSRKQGCSKVRSLCFKGIPSQIRGQVWCSLLGNKLNITADLFQVLCEQAEKSREAYEEEKEHIENADGDVGGFGGKAEELLLKAISTHKMILLDLPRTYPELEIFRNENSPYRQHLLEVLEAFVCFRPEVGYSQGMSFLAALLLLYMEPADAFMAFTNILTSSCFVNFYRMKMPEVKMYMYAHEKFFKEELPSLYSHFKKLGIHPEMYMVKWIMCLFCQLLPLDCTCRIWDFFFLDGDVAIFRTGLGILKLLEKDLLKMSFEQIAYQLSHLPPNIDEDELMRSVRSVQAVSNRKLKDLLKEASSVYRKQGSKNENP</sequence>
<feature type="region of interest" description="Disordered" evidence="2">
    <location>
        <begin position="45"/>
        <end position="87"/>
    </location>
</feature>
<dbReference type="GO" id="GO:0031410">
    <property type="term" value="C:cytoplasmic vesicle"/>
    <property type="evidence" value="ECO:0007669"/>
    <property type="project" value="UniProtKB-ARBA"/>
</dbReference>
<dbReference type="Gene3D" id="1.10.472.80">
    <property type="entry name" value="Ypt/Rab-GAP domain of gyp1p, domain 3"/>
    <property type="match status" value="1"/>
</dbReference>
<dbReference type="Gene3D" id="1.10.8.270">
    <property type="entry name" value="putative rabgap domain of human tbc1 domain family member 14 like domains"/>
    <property type="match status" value="1"/>
</dbReference>
<reference evidence="4" key="1">
    <citation type="submission" date="2021-01" db="EMBL/GenBank/DDBJ databases">
        <authorList>
            <person name="Corre E."/>
            <person name="Pelletier E."/>
            <person name="Niang G."/>
            <person name="Scheremetjew M."/>
            <person name="Finn R."/>
            <person name="Kale V."/>
            <person name="Holt S."/>
            <person name="Cochrane G."/>
            <person name="Meng A."/>
            <person name="Brown T."/>
            <person name="Cohen L."/>
        </authorList>
    </citation>
    <scope>NUCLEOTIDE SEQUENCE</scope>
    <source>
        <strain evidence="4">CCMP 769</strain>
    </source>
</reference>
<feature type="domain" description="Rab-GAP TBC" evidence="3">
    <location>
        <begin position="174"/>
        <end position="394"/>
    </location>
</feature>
<dbReference type="InterPro" id="IPR050302">
    <property type="entry name" value="Rab_GAP_TBC_domain"/>
</dbReference>
<feature type="region of interest" description="Disordered" evidence="2">
    <location>
        <begin position="1"/>
        <end position="22"/>
    </location>
</feature>
<feature type="compositionally biased region" description="Acidic residues" evidence="2">
    <location>
        <begin position="67"/>
        <end position="81"/>
    </location>
</feature>